<accession>A0A837NCS0</accession>
<keyword evidence="2" id="KW-1185">Reference proteome</keyword>
<proteinExistence type="predicted"/>
<gene>
    <name evidence="1" type="ORF">AFK76_12215</name>
</gene>
<dbReference type="EMBL" id="LHSG01000021">
    <property type="protein sequence ID" value="KPD21049.1"/>
    <property type="molecule type" value="Genomic_DNA"/>
</dbReference>
<dbReference type="Proteomes" id="UP000053030">
    <property type="component" value="Unassembled WGS sequence"/>
</dbReference>
<evidence type="ECO:0000313" key="2">
    <source>
        <dbReference type="Proteomes" id="UP000053030"/>
    </source>
</evidence>
<comment type="caution">
    <text evidence="1">The sequence shown here is derived from an EMBL/GenBank/DDBJ whole genome shotgun (WGS) entry which is preliminary data.</text>
</comment>
<sequence>MLVLLFNVIILSYYYIWPLIDRSGLVESGEYRGLSIGDSKEDVVRITLNPVYNSKLKIVGYFDRTGQMELVFQKKEKESLFDSDLWVLNYPSVHKETVKTTFKENRLIRIEYKRNFFSP</sequence>
<dbReference type="AlphaFoldDB" id="A0A837NCS0"/>
<protein>
    <submittedName>
        <fullName evidence="1">Uncharacterized protein</fullName>
    </submittedName>
</protein>
<organism evidence="1 2">
    <name type="scientific">Idiomarina zobellii</name>
    <dbReference type="NCBI Taxonomy" id="86103"/>
    <lineage>
        <taxon>Bacteria</taxon>
        <taxon>Pseudomonadati</taxon>
        <taxon>Pseudomonadota</taxon>
        <taxon>Gammaproteobacteria</taxon>
        <taxon>Alteromonadales</taxon>
        <taxon>Idiomarinaceae</taxon>
        <taxon>Idiomarina</taxon>
    </lineage>
</organism>
<name>A0A837NCS0_9GAMM</name>
<reference evidence="1 2" key="1">
    <citation type="submission" date="2015-08" db="EMBL/GenBank/DDBJ databases">
        <title>Genome sequencing and assembly of the deep-sea bacterium Idiomarina zobellii.</title>
        <authorList>
            <person name="Mithoefer S.D."/>
            <person name="Rheaume B.A."/>
            <person name="MacLea K.S."/>
        </authorList>
    </citation>
    <scope>NUCLEOTIDE SEQUENCE [LARGE SCALE GENOMIC DNA]</scope>
    <source>
        <strain evidence="1 2">KMM 231</strain>
    </source>
</reference>
<evidence type="ECO:0000313" key="1">
    <source>
        <dbReference type="EMBL" id="KPD21049.1"/>
    </source>
</evidence>